<reference evidence="5 6" key="1">
    <citation type="journal article" date="2017" name="Curr. Biol.">
        <title>The Evolution of Venom by Co-option of Single-Copy Genes.</title>
        <authorList>
            <person name="Martinson E.O."/>
            <person name="Mrinalini"/>
            <person name="Kelkar Y.D."/>
            <person name="Chang C.H."/>
            <person name="Werren J.H."/>
        </authorList>
    </citation>
    <scope>NUCLEOTIDE SEQUENCE [LARGE SCALE GENOMIC DNA]</scope>
    <source>
        <strain evidence="5 6">Alberta</strain>
        <tissue evidence="5">Whole body</tissue>
    </source>
</reference>
<name>A0A232FD27_9HYME</name>
<dbReference type="Pfam" id="PF11799">
    <property type="entry name" value="IMS_C"/>
    <property type="match status" value="1"/>
</dbReference>
<dbReference type="InterPro" id="IPR036775">
    <property type="entry name" value="DNA_pol_Y-fam_lit_finger_sf"/>
</dbReference>
<dbReference type="InterPro" id="IPR043502">
    <property type="entry name" value="DNA/RNA_pol_sf"/>
</dbReference>
<dbReference type="SUPFAM" id="SSF56672">
    <property type="entry name" value="DNA/RNA polymerases"/>
    <property type="match status" value="1"/>
</dbReference>
<dbReference type="FunFam" id="3.30.1490.100:FF:000003">
    <property type="entry name" value="Polymerase (DNA directed) iota"/>
    <property type="match status" value="1"/>
</dbReference>
<dbReference type="FunFam" id="3.40.1170.60:FF:000006">
    <property type="entry name" value="DNA polymerase iota"/>
    <property type="match status" value="1"/>
</dbReference>
<dbReference type="PANTHER" id="PTHR46404">
    <property type="entry name" value="DNA POLYMERASE IOTA"/>
    <property type="match status" value="1"/>
</dbReference>
<dbReference type="Pfam" id="PF00817">
    <property type="entry name" value="IMS"/>
    <property type="match status" value="1"/>
</dbReference>
<evidence type="ECO:0000256" key="1">
    <source>
        <dbReference type="ARBA" id="ARBA00010945"/>
    </source>
</evidence>
<dbReference type="InterPro" id="IPR053848">
    <property type="entry name" value="IMS_HHH_1"/>
</dbReference>
<dbReference type="PANTHER" id="PTHR46404:SF1">
    <property type="entry name" value="DNA POLYMERASE IOTA"/>
    <property type="match status" value="1"/>
</dbReference>
<accession>A0A232FD27</accession>
<keyword evidence="6" id="KW-1185">Reference proteome</keyword>
<dbReference type="InterPro" id="IPR001126">
    <property type="entry name" value="UmuC"/>
</dbReference>
<protein>
    <recommendedName>
        <fullName evidence="4">UmuC domain-containing protein</fullName>
    </recommendedName>
</protein>
<evidence type="ECO:0000256" key="2">
    <source>
        <dbReference type="ARBA" id="ARBA00022634"/>
    </source>
</evidence>
<dbReference type="GO" id="GO:0003684">
    <property type="term" value="F:damaged DNA binding"/>
    <property type="evidence" value="ECO:0007669"/>
    <property type="project" value="InterPro"/>
</dbReference>
<feature type="region of interest" description="Disordered" evidence="3">
    <location>
        <begin position="1"/>
        <end position="21"/>
    </location>
</feature>
<dbReference type="GO" id="GO:0006281">
    <property type="term" value="P:DNA repair"/>
    <property type="evidence" value="ECO:0007669"/>
    <property type="project" value="InterPro"/>
</dbReference>
<dbReference type="SUPFAM" id="SSF100879">
    <property type="entry name" value="Lesion bypass DNA polymerase (Y-family), little finger domain"/>
    <property type="match status" value="1"/>
</dbReference>
<keyword evidence="2" id="KW-0237">DNA synthesis</keyword>
<dbReference type="InterPro" id="IPR043128">
    <property type="entry name" value="Rev_trsase/Diguanyl_cyclase"/>
</dbReference>
<dbReference type="AlphaFoldDB" id="A0A232FD27"/>
<dbReference type="GO" id="GO:0019985">
    <property type="term" value="P:translesion synthesis"/>
    <property type="evidence" value="ECO:0007669"/>
    <property type="project" value="TreeGrafter"/>
</dbReference>
<comment type="caution">
    <text evidence="5">The sequence shown here is derived from an EMBL/GenBank/DDBJ whole genome shotgun (WGS) entry which is preliminary data.</text>
</comment>
<dbReference type="STRING" id="543379.A0A232FD27"/>
<dbReference type="Gene3D" id="3.30.70.270">
    <property type="match status" value="1"/>
</dbReference>
<evidence type="ECO:0000313" key="5">
    <source>
        <dbReference type="EMBL" id="OXU28369.1"/>
    </source>
</evidence>
<dbReference type="Proteomes" id="UP000215335">
    <property type="component" value="Unassembled WGS sequence"/>
</dbReference>
<evidence type="ECO:0000256" key="3">
    <source>
        <dbReference type="SAM" id="MobiDB-lite"/>
    </source>
</evidence>
<dbReference type="InterPro" id="IPR017961">
    <property type="entry name" value="DNA_pol_Y-fam_little_finger"/>
</dbReference>
<dbReference type="Pfam" id="PF21999">
    <property type="entry name" value="IMS_HHH_1"/>
    <property type="match status" value="1"/>
</dbReference>
<dbReference type="EMBL" id="NNAY01000441">
    <property type="protein sequence ID" value="OXU28369.1"/>
    <property type="molecule type" value="Genomic_DNA"/>
</dbReference>
<dbReference type="Gene3D" id="3.30.1490.100">
    <property type="entry name" value="DNA polymerase, Y-family, little finger domain"/>
    <property type="match status" value="1"/>
</dbReference>
<proteinExistence type="inferred from homology"/>
<organism evidence="5 6">
    <name type="scientific">Trichomalopsis sarcophagae</name>
    <dbReference type="NCBI Taxonomy" id="543379"/>
    <lineage>
        <taxon>Eukaryota</taxon>
        <taxon>Metazoa</taxon>
        <taxon>Ecdysozoa</taxon>
        <taxon>Arthropoda</taxon>
        <taxon>Hexapoda</taxon>
        <taxon>Insecta</taxon>
        <taxon>Pterygota</taxon>
        <taxon>Neoptera</taxon>
        <taxon>Endopterygota</taxon>
        <taxon>Hymenoptera</taxon>
        <taxon>Apocrita</taxon>
        <taxon>Proctotrupomorpha</taxon>
        <taxon>Chalcidoidea</taxon>
        <taxon>Pteromalidae</taxon>
        <taxon>Pteromalinae</taxon>
        <taxon>Trichomalopsis</taxon>
    </lineage>
</organism>
<dbReference type="PROSITE" id="PS50173">
    <property type="entry name" value="UMUC"/>
    <property type="match status" value="1"/>
</dbReference>
<dbReference type="Gene3D" id="1.10.150.20">
    <property type="entry name" value="5' to 3' exonuclease, C-terminal subdomain"/>
    <property type="match status" value="1"/>
</dbReference>
<evidence type="ECO:0000313" key="6">
    <source>
        <dbReference type="Proteomes" id="UP000215335"/>
    </source>
</evidence>
<dbReference type="GO" id="GO:0003887">
    <property type="term" value="F:DNA-directed DNA polymerase activity"/>
    <property type="evidence" value="ECO:0007669"/>
    <property type="project" value="InterPro"/>
</dbReference>
<dbReference type="Gene3D" id="3.40.1170.60">
    <property type="match status" value="1"/>
</dbReference>
<comment type="similarity">
    <text evidence="1">Belongs to the DNA polymerase type-Y family.</text>
</comment>
<sequence>MGKSRPMDISSDYDSDHPSIEHPRSIVHIDVDYFYAQVEMMRHPEFQGKPLGVQQKNIVVTCNYEARAFGVKKCMLIEEALRLCPSLILVKGEDLTPYRRMSAKILELLYQFTSSVEKLGLDENFIDVTSVVNEYTTRIGNNSKSSQHDENTTREESTFIQQEDMDHCMPVGKIFSTPEEECPCGCHTRLAVASSIAMDMRSKILNELGLTCSAGIAHNKLLAKLGGAVNKPNQQTVVYPCSAASLLSSLGSVSKIPGVGRRTAESLTANNILTVDDVRKTPLERLQVKIGKELARKIKDYAEGIDDTPVKPSGRPQSIGLEDGFKKVSLVDEVESRLSALLRRLTELAAEDGRIPICLKLTVRKQDSINKPPTAGSSTGKRESRQCAIPSHLVPSSKGAKGTHLYDHTKILALVMKLFHRVVDISKPFHLTLLGLAFTKFQEEKCSGKNSIASFLRKQVAVQSVMDISSEDCLSDVSLGSPMSISNQQERSDCEEENDEEFRENKDFGNKVQQIQSNSCHRLRNFDRATPSPIDIRYSGDDDEDILSEVEPSPKKTKLEVWLSGRRESPSIEMADLRLNTPSSSPISKSLLQSGPTAFKSTIPIDLDKQVNHSWPANTSGKKPNDIFKYFIANK</sequence>
<evidence type="ECO:0000259" key="4">
    <source>
        <dbReference type="PROSITE" id="PS50173"/>
    </source>
</evidence>
<dbReference type="OrthoDB" id="1747274at2759"/>
<feature type="domain" description="UmuC" evidence="4">
    <location>
        <begin position="26"/>
        <end position="260"/>
    </location>
</feature>
<gene>
    <name evidence="5" type="ORF">TSAR_006420</name>
</gene>